<protein>
    <recommendedName>
        <fullName evidence="4">Homoserine O-succinyltransferase</fullName>
        <shortName evidence="4">HST</shortName>
        <ecNumber evidence="4">2.3.1.46</ecNumber>
    </recommendedName>
    <alternativeName>
        <fullName evidence="4">Homoserine transsuccinylase</fullName>
        <shortName evidence="4">HTS</shortName>
    </alternativeName>
</protein>
<dbReference type="PANTHER" id="PTHR20919">
    <property type="entry name" value="HOMOSERINE O-SUCCINYLTRANSFERASE"/>
    <property type="match status" value="1"/>
</dbReference>
<keyword evidence="4" id="KW-0486">Methionine biosynthesis</keyword>
<dbReference type="EMBL" id="LT670817">
    <property type="protein sequence ID" value="SHH80404.1"/>
    <property type="molecule type" value="Genomic_DNA"/>
</dbReference>
<keyword evidence="4" id="KW-0963">Cytoplasm</keyword>
<dbReference type="AlphaFoldDB" id="A0A1M5VZH3"/>
<dbReference type="HAMAP" id="MF_00295">
    <property type="entry name" value="MetA_acyltransf"/>
    <property type="match status" value="1"/>
</dbReference>
<proteinExistence type="inferred from homology"/>
<reference evidence="6 7" key="1">
    <citation type="submission" date="2016-11" db="EMBL/GenBank/DDBJ databases">
        <authorList>
            <person name="Jaros S."/>
            <person name="Januszkiewicz K."/>
            <person name="Wedrychowicz H."/>
        </authorList>
    </citation>
    <scope>NUCLEOTIDE SEQUENCE [LARGE SCALE GENOMIC DNA]</scope>
    <source>
        <strain evidence="6 7">GAS138</strain>
    </source>
</reference>
<dbReference type="SUPFAM" id="SSF52317">
    <property type="entry name" value="Class I glutamine amidotransferase-like"/>
    <property type="match status" value="1"/>
</dbReference>
<dbReference type="RefSeq" id="WP_079604683.1">
    <property type="nucleotide sequence ID" value="NZ_LT670817.1"/>
</dbReference>
<comment type="pathway">
    <text evidence="4">Amino-acid biosynthesis; L-methionine biosynthesis via de novo pathway; O-succinyl-L-homoserine from L-homoserine: step 1/1.</text>
</comment>
<dbReference type="UniPathway" id="UPA00051">
    <property type="reaction ID" value="UER00075"/>
</dbReference>
<dbReference type="NCBIfam" id="NF003776">
    <property type="entry name" value="PRK05368.1-3"/>
    <property type="match status" value="1"/>
</dbReference>
<comment type="catalytic activity">
    <reaction evidence="4">
        <text>L-homoserine + succinyl-CoA = O-succinyl-L-homoserine + CoA</text>
        <dbReference type="Rhea" id="RHEA:22008"/>
        <dbReference type="ChEBI" id="CHEBI:57287"/>
        <dbReference type="ChEBI" id="CHEBI:57292"/>
        <dbReference type="ChEBI" id="CHEBI:57476"/>
        <dbReference type="ChEBI" id="CHEBI:57661"/>
        <dbReference type="EC" id="2.3.1.46"/>
    </reaction>
</comment>
<sequence length="345" mass="38639">MTLLFDRHRPIVSPALAPTQLRDADEFDRPENTADALLNIGLINNMPDSALQATERQFRRLLKAAAGNNRINLYCFSLPSVQRSQTARWHIDRQYTDIADLGRLQLDGLIVTGAEPNAAALPEEPFWQDLTDVIDWAKTNTRSTIWSCLAAHAAVLHLDGIERQRLNTKCSGVYSCFKAIDHWLTEGVCTPLKVSHSRFNELRHSDLAARGYHLLTQSPEAGVDIFAKELRSHFIFFQGHPEYEALSLQREYLRDISRFLSGERDGYPAVPAGYFDPETEYRLASFRRRAIAGRKPALSAELPILALRQDIAAGAAAAVIFRNWLGYLSDGAAVMAPHTDRGTAR</sequence>
<feature type="active site" description="Proton acceptor" evidence="4">
    <location>
        <position position="240"/>
    </location>
</feature>
<dbReference type="Pfam" id="PF04204">
    <property type="entry name" value="HTS"/>
    <property type="match status" value="1"/>
</dbReference>
<keyword evidence="2 4" id="KW-0808">Transferase</keyword>
<feature type="site" description="Important for acyl-CoA specificity" evidence="4">
    <location>
        <position position="115"/>
    </location>
</feature>
<evidence type="ECO:0000256" key="4">
    <source>
        <dbReference type="HAMAP-Rule" id="MF_00295"/>
    </source>
</evidence>
<feature type="site" description="Important for acyl-CoA specificity" evidence="4">
    <location>
        <position position="149"/>
    </location>
</feature>
<dbReference type="Gene3D" id="3.40.50.880">
    <property type="match status" value="1"/>
</dbReference>
<gene>
    <name evidence="4" type="primary">metAS</name>
    <name evidence="6" type="ORF">SAMN05443248_6254</name>
</gene>
<accession>A0A1M5VZH3</accession>
<evidence type="ECO:0000256" key="1">
    <source>
        <dbReference type="ARBA" id="ARBA00022605"/>
    </source>
</evidence>
<keyword evidence="3 4" id="KW-0012">Acyltransferase</keyword>
<evidence type="ECO:0000313" key="6">
    <source>
        <dbReference type="EMBL" id="SHH80404.1"/>
    </source>
</evidence>
<comment type="subcellular location">
    <subcellularLocation>
        <location evidence="4">Cytoplasm</location>
    </subcellularLocation>
</comment>
<feature type="binding site" evidence="4">
    <location>
        <position position="197"/>
    </location>
    <ligand>
        <name>substrate</name>
    </ligand>
</feature>
<feature type="binding site" evidence="4">
    <location>
        <position position="169"/>
    </location>
    <ligand>
        <name>substrate</name>
    </ligand>
</feature>
<keyword evidence="1 4" id="KW-0028">Amino-acid biosynthesis</keyword>
<name>A0A1M5VZH3_9BRAD</name>
<dbReference type="GO" id="GO:0004414">
    <property type="term" value="F:homoserine O-acetyltransferase activity"/>
    <property type="evidence" value="ECO:0007669"/>
    <property type="project" value="UniProtKB-UniRule"/>
</dbReference>
<dbReference type="PANTHER" id="PTHR20919:SF0">
    <property type="entry name" value="HOMOSERINE O-SUCCINYLTRANSFERASE"/>
    <property type="match status" value="1"/>
</dbReference>
<evidence type="ECO:0000256" key="3">
    <source>
        <dbReference type="ARBA" id="ARBA00023315"/>
    </source>
</evidence>
<comment type="caution">
    <text evidence="4">Lacks conserved residue(s) required for the propagation of feature annotation.</text>
</comment>
<dbReference type="GO" id="GO:0009086">
    <property type="term" value="P:methionine biosynthetic process"/>
    <property type="evidence" value="ECO:0007669"/>
    <property type="project" value="UniProtKB-UniRule"/>
</dbReference>
<feature type="binding site" evidence="4">
    <location>
        <position position="254"/>
    </location>
    <ligand>
        <name>substrate</name>
    </ligand>
</feature>
<dbReference type="GO" id="GO:0005737">
    <property type="term" value="C:cytoplasm"/>
    <property type="evidence" value="ECO:0007669"/>
    <property type="project" value="UniProtKB-SubCell"/>
</dbReference>
<dbReference type="EC" id="2.3.1.46" evidence="4"/>
<dbReference type="OrthoDB" id="9772423at2"/>
<evidence type="ECO:0000313" key="7">
    <source>
        <dbReference type="Proteomes" id="UP000189796"/>
    </source>
</evidence>
<evidence type="ECO:0000256" key="2">
    <source>
        <dbReference type="ARBA" id="ARBA00022679"/>
    </source>
</evidence>
<dbReference type="InterPro" id="IPR029062">
    <property type="entry name" value="Class_I_gatase-like"/>
</dbReference>
<feature type="active site" description="Acyl-thioester intermediate" evidence="4 5">
    <location>
        <position position="148"/>
    </location>
</feature>
<feature type="site" description="Important for substrate specificity" evidence="4">
    <location>
        <position position="197"/>
    </location>
</feature>
<dbReference type="Proteomes" id="UP000189796">
    <property type="component" value="Chromosome I"/>
</dbReference>
<comment type="function">
    <text evidence="4">Transfers a succinyl group from succinyl-CoA to L-homoserine, forming succinyl-L-homoserine.</text>
</comment>
<organism evidence="6 7">
    <name type="scientific">Bradyrhizobium erythrophlei</name>
    <dbReference type="NCBI Taxonomy" id="1437360"/>
    <lineage>
        <taxon>Bacteria</taxon>
        <taxon>Pseudomonadati</taxon>
        <taxon>Pseudomonadota</taxon>
        <taxon>Alphaproteobacteria</taxon>
        <taxon>Hyphomicrobiales</taxon>
        <taxon>Nitrobacteraceae</taxon>
        <taxon>Bradyrhizobium</taxon>
    </lineage>
</organism>
<dbReference type="InterPro" id="IPR033752">
    <property type="entry name" value="MetA_family"/>
</dbReference>
<evidence type="ECO:0000256" key="5">
    <source>
        <dbReference type="PIRSR" id="PIRSR000450-1"/>
    </source>
</evidence>
<comment type="similarity">
    <text evidence="4">Belongs to the MetA family.</text>
</comment>
<dbReference type="GO" id="GO:0008899">
    <property type="term" value="F:homoserine O-succinyltransferase activity"/>
    <property type="evidence" value="ECO:0007669"/>
    <property type="project" value="UniProtKB-EC"/>
</dbReference>
<feature type="active site" evidence="4">
    <location>
        <position position="242"/>
    </location>
</feature>